<keyword evidence="5 7" id="KW-0472">Membrane</keyword>
<proteinExistence type="inferred from homology"/>
<dbReference type="GO" id="GO:0022857">
    <property type="term" value="F:transmembrane transporter activity"/>
    <property type="evidence" value="ECO:0007669"/>
    <property type="project" value="TreeGrafter"/>
</dbReference>
<dbReference type="AlphaFoldDB" id="A0A1T5KNC7"/>
<comment type="similarity">
    <text evidence="6">Belongs to the ABC-4 integral membrane protein family.</text>
</comment>
<dbReference type="Proteomes" id="UP000190857">
    <property type="component" value="Unassembled WGS sequence"/>
</dbReference>
<keyword evidence="3 7" id="KW-0812">Transmembrane</keyword>
<keyword evidence="11" id="KW-1185">Reference proteome</keyword>
<organism evidence="10 11">
    <name type="scientific">Okibacterium fritillariae</name>
    <dbReference type="NCBI Taxonomy" id="123320"/>
    <lineage>
        <taxon>Bacteria</taxon>
        <taxon>Bacillati</taxon>
        <taxon>Actinomycetota</taxon>
        <taxon>Actinomycetes</taxon>
        <taxon>Micrococcales</taxon>
        <taxon>Microbacteriaceae</taxon>
        <taxon>Okibacterium</taxon>
    </lineage>
</organism>
<feature type="transmembrane region" description="Helical" evidence="7">
    <location>
        <begin position="323"/>
        <end position="350"/>
    </location>
</feature>
<feature type="transmembrane region" description="Helical" evidence="7">
    <location>
        <begin position="374"/>
        <end position="398"/>
    </location>
</feature>
<comment type="subcellular location">
    <subcellularLocation>
        <location evidence="1">Cell membrane</location>
        <topology evidence="1">Multi-pass membrane protein</topology>
    </subcellularLocation>
</comment>
<keyword evidence="4 7" id="KW-1133">Transmembrane helix</keyword>
<dbReference type="Pfam" id="PF02687">
    <property type="entry name" value="FtsX"/>
    <property type="match status" value="1"/>
</dbReference>
<dbReference type="PANTHER" id="PTHR30572">
    <property type="entry name" value="MEMBRANE COMPONENT OF TRANSPORTER-RELATED"/>
    <property type="match status" value="1"/>
</dbReference>
<evidence type="ECO:0000256" key="1">
    <source>
        <dbReference type="ARBA" id="ARBA00004651"/>
    </source>
</evidence>
<feature type="domain" description="ABC3 transporter permease C-terminal" evidence="8">
    <location>
        <begin position="282"/>
        <end position="398"/>
    </location>
</feature>
<feature type="domain" description="MacB-like periplasmic core" evidence="9">
    <location>
        <begin position="27"/>
        <end position="206"/>
    </location>
</feature>
<evidence type="ECO:0000256" key="2">
    <source>
        <dbReference type="ARBA" id="ARBA00022475"/>
    </source>
</evidence>
<dbReference type="Pfam" id="PF12704">
    <property type="entry name" value="MacB_PCD"/>
    <property type="match status" value="1"/>
</dbReference>
<evidence type="ECO:0000256" key="5">
    <source>
        <dbReference type="ARBA" id="ARBA00023136"/>
    </source>
</evidence>
<evidence type="ECO:0000256" key="4">
    <source>
        <dbReference type="ARBA" id="ARBA00022989"/>
    </source>
</evidence>
<evidence type="ECO:0000313" key="10">
    <source>
        <dbReference type="EMBL" id="SKC64778.1"/>
    </source>
</evidence>
<name>A0A1T5KNC7_9MICO</name>
<dbReference type="InterPro" id="IPR003838">
    <property type="entry name" value="ABC3_permease_C"/>
</dbReference>
<dbReference type="EMBL" id="FUZP01000002">
    <property type="protein sequence ID" value="SKC64778.1"/>
    <property type="molecule type" value="Genomic_DNA"/>
</dbReference>
<protein>
    <submittedName>
        <fullName evidence="10">Putative ABC transport system permease protein</fullName>
    </submittedName>
</protein>
<reference evidence="10 11" key="1">
    <citation type="submission" date="2017-02" db="EMBL/GenBank/DDBJ databases">
        <authorList>
            <person name="Peterson S.W."/>
        </authorList>
    </citation>
    <scope>NUCLEOTIDE SEQUENCE [LARGE SCALE GENOMIC DNA]</scope>
    <source>
        <strain evidence="10 11">VKM Ac-2059</strain>
    </source>
</reference>
<evidence type="ECO:0000256" key="6">
    <source>
        <dbReference type="ARBA" id="ARBA00038076"/>
    </source>
</evidence>
<evidence type="ECO:0000259" key="9">
    <source>
        <dbReference type="Pfam" id="PF12704"/>
    </source>
</evidence>
<keyword evidence="2" id="KW-1003">Cell membrane</keyword>
<dbReference type="STRING" id="123320.SAMN06309945_2403"/>
<evidence type="ECO:0000313" key="11">
    <source>
        <dbReference type="Proteomes" id="UP000190857"/>
    </source>
</evidence>
<dbReference type="PANTHER" id="PTHR30572:SF4">
    <property type="entry name" value="ABC TRANSPORTER PERMEASE YTRF"/>
    <property type="match status" value="1"/>
</dbReference>
<feature type="transmembrane region" description="Helical" evidence="7">
    <location>
        <begin position="282"/>
        <end position="302"/>
    </location>
</feature>
<dbReference type="OrthoDB" id="3510103at2"/>
<feature type="transmembrane region" description="Helical" evidence="7">
    <location>
        <begin position="26"/>
        <end position="50"/>
    </location>
</feature>
<evidence type="ECO:0000256" key="7">
    <source>
        <dbReference type="SAM" id="Phobius"/>
    </source>
</evidence>
<evidence type="ECO:0000259" key="8">
    <source>
        <dbReference type="Pfam" id="PF02687"/>
    </source>
</evidence>
<dbReference type="RefSeq" id="WP_079728422.1">
    <property type="nucleotide sequence ID" value="NZ_FUZP01000002.1"/>
</dbReference>
<dbReference type="InterPro" id="IPR050250">
    <property type="entry name" value="Macrolide_Exporter_MacB"/>
</dbReference>
<dbReference type="GO" id="GO:0005886">
    <property type="term" value="C:plasma membrane"/>
    <property type="evidence" value="ECO:0007669"/>
    <property type="project" value="UniProtKB-SubCell"/>
</dbReference>
<evidence type="ECO:0000256" key="3">
    <source>
        <dbReference type="ARBA" id="ARBA00022692"/>
    </source>
</evidence>
<sequence length="408" mass="42736">MNAMVTSVLGVLVEAWQEIRVHRARVLLSLLGVAIAVCALSASVAAASLAQQAIAEQNEVSGGRDATLSINAYPSDASPAALDAIDEAWAKSVERHRMDFVSNVTNTGLSVRFPSGAVETNVTIVNPSYLEMHRVRLTDGTWFAADDDERLVPAVVVDEHFYEALGSPPLDSHPVTSIDGDPAHRVVVIGTFTPPYDMGMPAAYILPDGAERVLPHDALAASGRTFEAWVPPADIDVLMGQLEAEMRASLGSSVSVDVSRTDAAAYTNGEDPLLPLRMLTNAVAVVILVLGALSLLNISVVTMRQRIREVGIRRSFGASSARVFSAVLLESVLGTLVAGFAGVTAAVLILSMPSVRELFAAGGLSDPPPFPMDAAFLGIGSALAVGVLAGALPATIAVRVKVIDAIRS</sequence>
<accession>A0A1T5KNC7</accession>
<gene>
    <name evidence="10" type="ORF">SAMN06309945_2403</name>
</gene>
<dbReference type="InterPro" id="IPR025857">
    <property type="entry name" value="MacB_PCD"/>
</dbReference>